<dbReference type="OrthoDB" id="10072024at2759"/>
<accession>A0A2Z7CHK4</accession>
<evidence type="ECO:0000256" key="6">
    <source>
        <dbReference type="ARBA" id="ARBA00023125"/>
    </source>
</evidence>
<name>A0A2Z7CHK4_9LAMI</name>
<organism evidence="11 12">
    <name type="scientific">Dorcoceras hygrometricum</name>
    <dbReference type="NCBI Taxonomy" id="472368"/>
    <lineage>
        <taxon>Eukaryota</taxon>
        <taxon>Viridiplantae</taxon>
        <taxon>Streptophyta</taxon>
        <taxon>Embryophyta</taxon>
        <taxon>Tracheophyta</taxon>
        <taxon>Spermatophyta</taxon>
        <taxon>Magnoliopsida</taxon>
        <taxon>eudicotyledons</taxon>
        <taxon>Gunneridae</taxon>
        <taxon>Pentapetalae</taxon>
        <taxon>asterids</taxon>
        <taxon>lamiids</taxon>
        <taxon>Lamiales</taxon>
        <taxon>Gesneriaceae</taxon>
        <taxon>Didymocarpoideae</taxon>
        <taxon>Trichosporeae</taxon>
        <taxon>Loxocarpinae</taxon>
        <taxon>Dorcoceras</taxon>
    </lineage>
</organism>
<sequence length="260" mass="28695">MGVPVSFEKTSGGGNCGARWPARWISCKQAVRLSVLKLIGETHGSQESGDALKLIDMWSAQCAECFKWRTIPTVEEYEKVRSKFIEDPFICSKKAGVSCDDPADIEYDNSRTWLMDKPNLPITPVGFKRRVVVRRDFSRLDCYYDAPNGRVLRASTQVGKFLSDHPEYKNISASDFSFTGPKIMEDTVPPPHSLEKKGIMVTEGMEGISNLAVLAVARIQTGRCGPTCQSIGLLKVLQVGSENFTVPRLTVRSSKIGGLS</sequence>
<dbReference type="SMART" id="SM00391">
    <property type="entry name" value="MBD"/>
    <property type="match status" value="1"/>
</dbReference>
<keyword evidence="12" id="KW-1185">Reference proteome</keyword>
<dbReference type="Pfam" id="PF01429">
    <property type="entry name" value="MBD"/>
    <property type="match status" value="1"/>
</dbReference>
<dbReference type="PANTHER" id="PTHR12396">
    <property type="entry name" value="METHYL-CPG BINDING PROTEIN, MBD"/>
    <property type="match status" value="1"/>
</dbReference>
<comment type="subcellular location">
    <subcellularLocation>
        <location evidence="1">Nucleus</location>
    </subcellularLocation>
</comment>
<gene>
    <name evidence="11" type="ORF">F511_26408</name>
</gene>
<reference evidence="11 12" key="1">
    <citation type="journal article" date="2015" name="Proc. Natl. Acad. Sci. U.S.A.">
        <title>The resurrection genome of Boea hygrometrica: A blueprint for survival of dehydration.</title>
        <authorList>
            <person name="Xiao L."/>
            <person name="Yang G."/>
            <person name="Zhang L."/>
            <person name="Yang X."/>
            <person name="Zhao S."/>
            <person name="Ji Z."/>
            <person name="Zhou Q."/>
            <person name="Hu M."/>
            <person name="Wang Y."/>
            <person name="Chen M."/>
            <person name="Xu Y."/>
            <person name="Jin H."/>
            <person name="Xiao X."/>
            <person name="Hu G."/>
            <person name="Bao F."/>
            <person name="Hu Y."/>
            <person name="Wan P."/>
            <person name="Li L."/>
            <person name="Deng X."/>
            <person name="Kuang T."/>
            <person name="Xiang C."/>
            <person name="Zhu J.K."/>
            <person name="Oliver M.J."/>
            <person name="He Y."/>
        </authorList>
    </citation>
    <scope>NUCLEOTIDE SEQUENCE [LARGE SCALE GENOMIC DNA]</scope>
    <source>
        <strain evidence="12">cv. XS01</strain>
    </source>
</reference>
<evidence type="ECO:0000259" key="10">
    <source>
        <dbReference type="PROSITE" id="PS51050"/>
    </source>
</evidence>
<dbReference type="GO" id="GO:0005634">
    <property type="term" value="C:nucleus"/>
    <property type="evidence" value="ECO:0007669"/>
    <property type="project" value="UniProtKB-SubCell"/>
</dbReference>
<evidence type="ECO:0000256" key="2">
    <source>
        <dbReference type="ARBA" id="ARBA00022723"/>
    </source>
</evidence>
<evidence type="ECO:0000256" key="1">
    <source>
        <dbReference type="ARBA" id="ARBA00004123"/>
    </source>
</evidence>
<evidence type="ECO:0000256" key="5">
    <source>
        <dbReference type="ARBA" id="ARBA00023015"/>
    </source>
</evidence>
<dbReference type="SUPFAM" id="SSF54171">
    <property type="entry name" value="DNA-binding domain"/>
    <property type="match status" value="1"/>
</dbReference>
<feature type="domain" description="MBD" evidence="9">
    <location>
        <begin position="113"/>
        <end position="183"/>
    </location>
</feature>
<dbReference type="Gene3D" id="3.30.890.10">
    <property type="entry name" value="Methyl-cpg-binding Protein 2, Chain A"/>
    <property type="match status" value="1"/>
</dbReference>
<evidence type="ECO:0000259" key="9">
    <source>
        <dbReference type="PROSITE" id="PS50982"/>
    </source>
</evidence>
<evidence type="ECO:0000313" key="12">
    <source>
        <dbReference type="Proteomes" id="UP000250235"/>
    </source>
</evidence>
<keyword evidence="7" id="KW-0804">Transcription</keyword>
<dbReference type="Proteomes" id="UP000250235">
    <property type="component" value="Unassembled WGS sequence"/>
</dbReference>
<dbReference type="Pfam" id="PF07496">
    <property type="entry name" value="zf-CW"/>
    <property type="match status" value="1"/>
</dbReference>
<dbReference type="PROSITE" id="PS51050">
    <property type="entry name" value="ZF_CW"/>
    <property type="match status" value="1"/>
</dbReference>
<evidence type="ECO:0000256" key="4">
    <source>
        <dbReference type="ARBA" id="ARBA00022833"/>
    </source>
</evidence>
<keyword evidence="5" id="KW-0805">Transcription regulation</keyword>
<keyword evidence="2" id="KW-0479">Metal-binding</keyword>
<dbReference type="AlphaFoldDB" id="A0A2Z7CHK4"/>
<evidence type="ECO:0000256" key="3">
    <source>
        <dbReference type="ARBA" id="ARBA00022771"/>
    </source>
</evidence>
<dbReference type="InterPro" id="IPR011124">
    <property type="entry name" value="Znf_CW"/>
</dbReference>
<feature type="domain" description="CW-type" evidence="10">
    <location>
        <begin position="52"/>
        <end position="107"/>
    </location>
</feature>
<keyword evidence="8" id="KW-0539">Nucleus</keyword>
<protein>
    <submittedName>
        <fullName evidence="11">Methyl-CpG-binding domain-containing protein 4-like</fullName>
    </submittedName>
</protein>
<dbReference type="InterPro" id="IPR016177">
    <property type="entry name" value="DNA-bd_dom_sf"/>
</dbReference>
<dbReference type="EMBL" id="KQ997529">
    <property type="protein sequence ID" value="KZV44129.1"/>
    <property type="molecule type" value="Genomic_DNA"/>
</dbReference>
<evidence type="ECO:0000256" key="8">
    <source>
        <dbReference type="ARBA" id="ARBA00023242"/>
    </source>
</evidence>
<evidence type="ECO:0000256" key="7">
    <source>
        <dbReference type="ARBA" id="ARBA00023163"/>
    </source>
</evidence>
<dbReference type="InterPro" id="IPR001739">
    <property type="entry name" value="Methyl_CpG_DNA-bd"/>
</dbReference>
<proteinExistence type="predicted"/>
<keyword evidence="6" id="KW-0238">DNA-binding</keyword>
<evidence type="ECO:0000313" key="11">
    <source>
        <dbReference type="EMBL" id="KZV44129.1"/>
    </source>
</evidence>
<dbReference type="PROSITE" id="PS50982">
    <property type="entry name" value="MBD"/>
    <property type="match status" value="1"/>
</dbReference>
<dbReference type="GO" id="GO:0003677">
    <property type="term" value="F:DNA binding"/>
    <property type="evidence" value="ECO:0007669"/>
    <property type="project" value="UniProtKB-KW"/>
</dbReference>
<dbReference type="GO" id="GO:0008270">
    <property type="term" value="F:zinc ion binding"/>
    <property type="evidence" value="ECO:0007669"/>
    <property type="project" value="UniProtKB-KW"/>
</dbReference>
<keyword evidence="4" id="KW-0862">Zinc</keyword>
<keyword evidence="3" id="KW-0863">Zinc-finger</keyword>
<dbReference type="PANTHER" id="PTHR12396:SF10">
    <property type="entry name" value="METHYL-CPG-BINDING DOMAIN-CONTAINING PROTEIN 1-RELATED"/>
    <property type="match status" value="1"/>
</dbReference>